<dbReference type="InterPro" id="IPR012854">
    <property type="entry name" value="Cu_amine_oxidase-like_N"/>
</dbReference>
<evidence type="ECO:0000313" key="7">
    <source>
        <dbReference type="EMBL" id="SYX86614.1"/>
    </source>
</evidence>
<dbReference type="InterPro" id="IPR051202">
    <property type="entry name" value="Peptidase_C40"/>
</dbReference>
<dbReference type="RefSeq" id="WP_138188490.1">
    <property type="nucleotide sequence ID" value="NZ_LS992241.1"/>
</dbReference>
<dbReference type="Pfam" id="PF07833">
    <property type="entry name" value="Cu_amine_oxidN1"/>
    <property type="match status" value="1"/>
</dbReference>
<accession>A0A383RJD9</accession>
<evidence type="ECO:0000256" key="1">
    <source>
        <dbReference type="ARBA" id="ARBA00007074"/>
    </source>
</evidence>
<dbReference type="AlphaFoldDB" id="A0A383RJD9"/>
<keyword evidence="4" id="KW-0788">Thiol protease</keyword>
<evidence type="ECO:0000259" key="6">
    <source>
        <dbReference type="PROSITE" id="PS51935"/>
    </source>
</evidence>
<keyword evidence="3" id="KW-0378">Hydrolase</keyword>
<dbReference type="SUPFAM" id="SSF54001">
    <property type="entry name" value="Cysteine proteinases"/>
    <property type="match status" value="1"/>
</dbReference>
<sequence length="291" mass="31848">MKTAIRTALAASAVIGCLLFADSTLGTKAFAAEAPKQATIHVNGNALQFTDIIPIIDENQNMYVPVRAFAEQMGYSLSWSAVNSSVNNIEFSNGTTTVRFRTDSASADVNGETIDMGGKPWTYRDNTYIPFRFLMNAFDLDFEWTPDYLKSIPRVDRVPQKKAVTTASVPSAASRIINTGRSYLGVPYVWGGSTPSGFDCSGYIQYIFRKNGVSLPRTSREMYNVGYRVSNPMPGDLVFFANNGSTISHVGVYIGNNQYLNASSGSAYQVVVTSMSSSWSKRTYVGAKRVL</sequence>
<evidence type="ECO:0000256" key="2">
    <source>
        <dbReference type="ARBA" id="ARBA00022670"/>
    </source>
</evidence>
<evidence type="ECO:0000256" key="5">
    <source>
        <dbReference type="SAM" id="SignalP"/>
    </source>
</evidence>
<dbReference type="SUPFAM" id="SSF55383">
    <property type="entry name" value="Copper amine oxidase, domain N"/>
    <property type="match status" value="1"/>
</dbReference>
<dbReference type="EMBL" id="LS992241">
    <property type="protein sequence ID" value="SYX86614.1"/>
    <property type="molecule type" value="Genomic_DNA"/>
</dbReference>
<dbReference type="Gene3D" id="3.30.457.10">
    <property type="entry name" value="Copper amine oxidase-like, N-terminal domain"/>
    <property type="match status" value="1"/>
</dbReference>
<comment type="similarity">
    <text evidence="1">Belongs to the peptidase C40 family.</text>
</comment>
<dbReference type="PROSITE" id="PS51257">
    <property type="entry name" value="PROKAR_LIPOPROTEIN"/>
    <property type="match status" value="1"/>
</dbReference>
<evidence type="ECO:0000256" key="4">
    <source>
        <dbReference type="ARBA" id="ARBA00022807"/>
    </source>
</evidence>
<dbReference type="GO" id="GO:0006508">
    <property type="term" value="P:proteolysis"/>
    <property type="evidence" value="ECO:0007669"/>
    <property type="project" value="UniProtKB-KW"/>
</dbReference>
<dbReference type="GO" id="GO:0008234">
    <property type="term" value="F:cysteine-type peptidase activity"/>
    <property type="evidence" value="ECO:0007669"/>
    <property type="project" value="UniProtKB-KW"/>
</dbReference>
<dbReference type="Pfam" id="PF00877">
    <property type="entry name" value="NLPC_P60"/>
    <property type="match status" value="1"/>
</dbReference>
<organism evidence="7 8">
    <name type="scientific">Paenibacillus alvei</name>
    <name type="common">Bacillus alvei</name>
    <dbReference type="NCBI Taxonomy" id="44250"/>
    <lineage>
        <taxon>Bacteria</taxon>
        <taxon>Bacillati</taxon>
        <taxon>Bacillota</taxon>
        <taxon>Bacilli</taxon>
        <taxon>Bacillales</taxon>
        <taxon>Paenibacillaceae</taxon>
        <taxon>Paenibacillus</taxon>
    </lineage>
</organism>
<dbReference type="InterPro" id="IPR000064">
    <property type="entry name" value="NLP_P60_dom"/>
</dbReference>
<name>A0A383RJD9_PAEAL</name>
<feature type="chain" id="PRO_5016699200" evidence="5">
    <location>
        <begin position="32"/>
        <end position="291"/>
    </location>
</feature>
<evidence type="ECO:0000256" key="3">
    <source>
        <dbReference type="ARBA" id="ARBA00022801"/>
    </source>
</evidence>
<dbReference type="InterPro" id="IPR038765">
    <property type="entry name" value="Papain-like_cys_pep_sf"/>
</dbReference>
<keyword evidence="5" id="KW-0732">Signal</keyword>
<evidence type="ECO:0000313" key="8">
    <source>
        <dbReference type="Proteomes" id="UP000304148"/>
    </source>
</evidence>
<dbReference type="Gene3D" id="3.90.1720.10">
    <property type="entry name" value="endopeptidase domain like (from Nostoc punctiforme)"/>
    <property type="match status" value="1"/>
</dbReference>
<reference evidence="8" key="1">
    <citation type="submission" date="2018-08" db="EMBL/GenBank/DDBJ databases">
        <authorList>
            <person name="Chevrot R."/>
        </authorList>
    </citation>
    <scope>NUCLEOTIDE SEQUENCE [LARGE SCALE GENOMIC DNA]</scope>
</reference>
<feature type="signal peptide" evidence="5">
    <location>
        <begin position="1"/>
        <end position="31"/>
    </location>
</feature>
<protein>
    <submittedName>
        <fullName evidence="7">Peptidoglycan endopeptidase LytE</fullName>
    </submittedName>
</protein>
<dbReference type="PROSITE" id="PS51935">
    <property type="entry name" value="NLPC_P60"/>
    <property type="match status" value="1"/>
</dbReference>
<keyword evidence="2" id="KW-0645">Protease</keyword>
<dbReference type="PANTHER" id="PTHR47053">
    <property type="entry name" value="MUREIN DD-ENDOPEPTIDASE MEPH-RELATED"/>
    <property type="match status" value="1"/>
</dbReference>
<proteinExistence type="inferred from homology"/>
<dbReference type="PANTHER" id="PTHR47053:SF1">
    <property type="entry name" value="MUREIN DD-ENDOPEPTIDASE MEPH-RELATED"/>
    <property type="match status" value="1"/>
</dbReference>
<dbReference type="Proteomes" id="UP000304148">
    <property type="component" value="Chromosome"/>
</dbReference>
<feature type="domain" description="NlpC/P60" evidence="6">
    <location>
        <begin position="170"/>
        <end position="291"/>
    </location>
</feature>
<gene>
    <name evidence="7" type="ORF">PBLR_15040</name>
</gene>
<dbReference type="InterPro" id="IPR036582">
    <property type="entry name" value="Mao_N_sf"/>
</dbReference>